<dbReference type="Gene3D" id="1.20.1280.50">
    <property type="match status" value="1"/>
</dbReference>
<evidence type="ECO:0000313" key="2">
    <source>
        <dbReference type="EMBL" id="KAL0065359.1"/>
    </source>
</evidence>
<name>A0ABR2ZW19_9AGAR</name>
<dbReference type="InterPro" id="IPR001810">
    <property type="entry name" value="F-box_dom"/>
</dbReference>
<organism evidence="2 3">
    <name type="scientific">Marasmius tenuissimus</name>
    <dbReference type="NCBI Taxonomy" id="585030"/>
    <lineage>
        <taxon>Eukaryota</taxon>
        <taxon>Fungi</taxon>
        <taxon>Dikarya</taxon>
        <taxon>Basidiomycota</taxon>
        <taxon>Agaricomycotina</taxon>
        <taxon>Agaricomycetes</taxon>
        <taxon>Agaricomycetidae</taxon>
        <taxon>Agaricales</taxon>
        <taxon>Marasmiineae</taxon>
        <taxon>Marasmiaceae</taxon>
        <taxon>Marasmius</taxon>
    </lineage>
</organism>
<proteinExistence type="predicted"/>
<protein>
    <recommendedName>
        <fullName evidence="1">F-box domain-containing protein</fullName>
    </recommendedName>
</protein>
<sequence>MPHHIHALLSNANRIPSSEIGTLSHFIQQTEHEAEHLRRTIELLSERVLVLEYQATLCSPLLSPIRRLPPEILGEILTLAVEQNVFSTPARSRWDSSRLSSVCALWRTVALEEPEVWRKLSVELNVDRRYHPALIRALEKHMSRSRGISTLDCEFRVIQQIATYIGPALVHSPPILRTVFQSNSPRVRGLSIAITGNYTWGVLKTITDVFLEYLPNYGGSENGPNITSLRLSDVDPHLGYPEERCEVKWEHFPRSGFPCSRITTLELNPADLAAAMTAFAFFPNVVAVDIALAAPRTNDDDLQCPKPVPPIKLSQLDSIVIRNISLGESDYFDRASRIFGSITSPKLTVLTICRNDLMRGSKEKQPPSSLTSQLTESLISFFGRSSPPLQAFHCLGVAFDGSDVQRLLQATPSSLTELTIEDNTLLKSYRSLGKGVLSLLHWNEGPAVPSSSRLFPRLRILTLAPRDDTDWAVLVAMIRSRSVGKSAATTPVALRQCRLKVKVRAKAKQKDVLKIRKEVPKLDIDLVPSLDSTSDWENDDIEDLQAHSQEHMATAREGTRQNVRDTPDLSAISFKDLIEGAENSEAERFRKTIKRHASSTSALMLEHQATAYKSLLHPIQCLPPEILGRIIALAADVNLFSTERPEEARWESSKLSSVCSLWRNVALSTPEVWYRLAVDLPVYRHRYSALLEAIQLHIRRARRYPSLHLELVIARNPNSHPLSVYLNNDVVLRDIFLYSPRISHLGVTFSRVFRGVNMPIGHLLGHFLGNLPGSGSASGSNSRLTSLRLEESHHERRLPGNNLGLDLRYLSQSNFPTAPITTITLDPVNVSRTISVFHSLPNLTYVDVGLVPIAEVEPTAPPTMTVLSHLQYLTVRNICPDYLPNFLSSITELITLLDAPKLRDLTIARGIFKHTSIEQLPRPTHSTHFVDAFTTFISRSNPPLQIFSCPGLIIHTHDLERFLQAAPGGMRELNLADSPTHRVLHRSTLKLLELCDDDDISTNLFPNLRILKLSLIDDREWVAVMDIIRSRATSGLKWCRVRVKGTDAKRKEVLKIMEVALGLEIDLVPPAASG</sequence>
<accession>A0ABR2ZW19</accession>
<reference evidence="2 3" key="1">
    <citation type="submission" date="2024-05" db="EMBL/GenBank/DDBJ databases">
        <title>A draft genome resource for the thread blight pathogen Marasmius tenuissimus strain MS-2.</title>
        <authorList>
            <person name="Yulfo-Soto G.E."/>
            <person name="Baruah I.K."/>
            <person name="Amoako-Attah I."/>
            <person name="Bukari Y."/>
            <person name="Meinhardt L.W."/>
            <person name="Bailey B.A."/>
            <person name="Cohen S.P."/>
        </authorList>
    </citation>
    <scope>NUCLEOTIDE SEQUENCE [LARGE SCALE GENOMIC DNA]</scope>
    <source>
        <strain evidence="2 3">MS-2</strain>
    </source>
</reference>
<gene>
    <name evidence="2" type="ORF">AAF712_007712</name>
</gene>
<dbReference type="PROSITE" id="PS50181">
    <property type="entry name" value="FBOX"/>
    <property type="match status" value="1"/>
</dbReference>
<feature type="domain" description="F-box" evidence="1">
    <location>
        <begin position="62"/>
        <end position="120"/>
    </location>
</feature>
<keyword evidence="3" id="KW-1185">Reference proteome</keyword>
<dbReference type="EMBL" id="JBBXMP010000049">
    <property type="protein sequence ID" value="KAL0065359.1"/>
    <property type="molecule type" value="Genomic_DNA"/>
</dbReference>
<dbReference type="Proteomes" id="UP001437256">
    <property type="component" value="Unassembled WGS sequence"/>
</dbReference>
<evidence type="ECO:0000313" key="3">
    <source>
        <dbReference type="Proteomes" id="UP001437256"/>
    </source>
</evidence>
<evidence type="ECO:0000259" key="1">
    <source>
        <dbReference type="PROSITE" id="PS50181"/>
    </source>
</evidence>
<comment type="caution">
    <text evidence="2">The sequence shown here is derived from an EMBL/GenBank/DDBJ whole genome shotgun (WGS) entry which is preliminary data.</text>
</comment>